<keyword evidence="2" id="KW-1133">Transmembrane helix</keyword>
<keyword evidence="3" id="KW-0732">Signal</keyword>
<feature type="domain" description="SHIRT" evidence="4">
    <location>
        <begin position="263"/>
        <end position="343"/>
    </location>
</feature>
<feature type="domain" description="SHIRT" evidence="4">
    <location>
        <begin position="350"/>
        <end position="434"/>
    </location>
</feature>
<protein>
    <submittedName>
        <fullName evidence="5">SHIRT domain-containing protein</fullName>
    </submittedName>
</protein>
<feature type="signal peptide" evidence="3">
    <location>
        <begin position="1"/>
        <end position="30"/>
    </location>
</feature>
<dbReference type="EMBL" id="JBHTLY010000001">
    <property type="protein sequence ID" value="MFD1200544.1"/>
    <property type="molecule type" value="Genomic_DNA"/>
</dbReference>
<name>A0ABW3TK39_9MICO</name>
<gene>
    <name evidence="5" type="ORF">ACFQ3U_01370</name>
</gene>
<keyword evidence="6" id="KW-1185">Reference proteome</keyword>
<dbReference type="RefSeq" id="WP_343958838.1">
    <property type="nucleotide sequence ID" value="NZ_BAAAKZ010000003.1"/>
</dbReference>
<sequence>MRTLHRASGLTLVAALLVAGGLSVASPAQAATDVTVSIATRATGAEIESTNGVLYFDSAKGDTADTAYQIAYEGTLDMATVWSNYEFARSFYIATQMIKGMSHDQATERWERFEVVGGFEIGFTVDPAYTTVDPAFMSCDTLQQQYELQNSGDFPKLMTCQSVTYDGATGAYVAKFATVHTDGSPTTTKELDAAAAQPTKLLLSTPQGSLFVQQSDFVPGESFSMINPYVKGSLTLKELFVDQLPINFASNSAAAVPLEMVHTYNANYAFASATGGKELPAGVLELQPRRQTSVKDGETVTAPQPASTMVLDGDRGTWLFDGWQPPSATAAGGDLAFVGYWSYHVNPDAKFGVRYEFVDRDGGALPDAVTELLPPPAAAMQGETVAAAPPAKERVVIETTAQGKRTTTTWVFDGWDAPSATVDGANVVFTGTWSSTVKTVPVTPPEEGGQKGPGTHAPGTLATSGTEGSGAIVTLVAMLCAGLALAGVGVAARLRRS</sequence>
<comment type="caution">
    <text evidence="5">The sequence shown here is derived from an EMBL/GenBank/DDBJ whole genome shotgun (WGS) entry which is preliminary data.</text>
</comment>
<evidence type="ECO:0000256" key="2">
    <source>
        <dbReference type="SAM" id="Phobius"/>
    </source>
</evidence>
<evidence type="ECO:0000313" key="5">
    <source>
        <dbReference type="EMBL" id="MFD1200544.1"/>
    </source>
</evidence>
<dbReference type="Pfam" id="PF18655">
    <property type="entry name" value="SHIRT"/>
    <property type="match status" value="2"/>
</dbReference>
<organism evidence="5 6">
    <name type="scientific">Leucobacter albus</name>
    <dbReference type="NCBI Taxonomy" id="272210"/>
    <lineage>
        <taxon>Bacteria</taxon>
        <taxon>Bacillati</taxon>
        <taxon>Actinomycetota</taxon>
        <taxon>Actinomycetes</taxon>
        <taxon>Micrococcales</taxon>
        <taxon>Microbacteriaceae</taxon>
        <taxon>Leucobacter</taxon>
    </lineage>
</organism>
<proteinExistence type="predicted"/>
<dbReference type="Proteomes" id="UP001597181">
    <property type="component" value="Unassembled WGS sequence"/>
</dbReference>
<evidence type="ECO:0000256" key="3">
    <source>
        <dbReference type="SAM" id="SignalP"/>
    </source>
</evidence>
<dbReference type="InterPro" id="IPR041030">
    <property type="entry name" value="SHIRT"/>
</dbReference>
<evidence type="ECO:0000259" key="4">
    <source>
        <dbReference type="Pfam" id="PF18655"/>
    </source>
</evidence>
<accession>A0ABW3TK39</accession>
<keyword evidence="2" id="KW-0472">Membrane</keyword>
<feature type="transmembrane region" description="Helical" evidence="2">
    <location>
        <begin position="471"/>
        <end position="492"/>
    </location>
</feature>
<reference evidence="6" key="1">
    <citation type="journal article" date="2019" name="Int. J. Syst. Evol. Microbiol.">
        <title>The Global Catalogue of Microorganisms (GCM) 10K type strain sequencing project: providing services to taxonomists for standard genome sequencing and annotation.</title>
        <authorList>
            <consortium name="The Broad Institute Genomics Platform"/>
            <consortium name="The Broad Institute Genome Sequencing Center for Infectious Disease"/>
            <person name="Wu L."/>
            <person name="Ma J."/>
        </authorList>
    </citation>
    <scope>NUCLEOTIDE SEQUENCE [LARGE SCALE GENOMIC DNA]</scope>
    <source>
        <strain evidence="6">CCUG 50213</strain>
    </source>
</reference>
<evidence type="ECO:0000256" key="1">
    <source>
        <dbReference type="SAM" id="MobiDB-lite"/>
    </source>
</evidence>
<evidence type="ECO:0000313" key="6">
    <source>
        <dbReference type="Proteomes" id="UP001597181"/>
    </source>
</evidence>
<feature type="chain" id="PRO_5045221866" evidence="3">
    <location>
        <begin position="31"/>
        <end position="497"/>
    </location>
</feature>
<feature type="region of interest" description="Disordered" evidence="1">
    <location>
        <begin position="440"/>
        <end position="463"/>
    </location>
</feature>
<keyword evidence="2" id="KW-0812">Transmembrane</keyword>